<reference evidence="3 4" key="1">
    <citation type="submission" date="2019-04" db="EMBL/GenBank/DDBJ databases">
        <title>Isolation and identification of Cellulomonas shaoxiangyii sp. Nov. isolated from feces of the Tibetan antelopes (Pantholops hodgsonii) in the Qinghai-Tibet plateau of China.</title>
        <authorList>
            <person name="Tian Z."/>
        </authorList>
    </citation>
    <scope>NUCLEOTIDE SEQUENCE [LARGE SCALE GENOMIC DNA]</scope>
    <source>
        <strain evidence="3 4">Z28</strain>
    </source>
</reference>
<feature type="chain" id="PRO_5039414230" description="Septum formation-related domain-containing protein" evidence="1">
    <location>
        <begin position="23"/>
        <end position="162"/>
    </location>
</feature>
<dbReference type="PROSITE" id="PS51318">
    <property type="entry name" value="TAT"/>
    <property type="match status" value="1"/>
</dbReference>
<protein>
    <recommendedName>
        <fullName evidence="2">Septum formation-related domain-containing protein</fullName>
    </recommendedName>
</protein>
<accession>A0A4P7SFA7</accession>
<evidence type="ECO:0000259" key="2">
    <source>
        <dbReference type="Pfam" id="PF13845"/>
    </source>
</evidence>
<evidence type="ECO:0000313" key="4">
    <source>
        <dbReference type="Proteomes" id="UP000296469"/>
    </source>
</evidence>
<dbReference type="Proteomes" id="UP000296469">
    <property type="component" value="Chromosome"/>
</dbReference>
<dbReference type="EMBL" id="CP039291">
    <property type="protein sequence ID" value="QCB92570.1"/>
    <property type="molecule type" value="Genomic_DNA"/>
</dbReference>
<dbReference type="KEGG" id="celz:E5225_02380"/>
<dbReference type="InterPro" id="IPR026004">
    <property type="entry name" value="Septum_form"/>
</dbReference>
<dbReference type="AlphaFoldDB" id="A0A4P7SFA7"/>
<dbReference type="InterPro" id="IPR006311">
    <property type="entry name" value="TAT_signal"/>
</dbReference>
<name>A0A4P7SFA7_9CELL</name>
<organism evidence="3 4">
    <name type="scientific">Cellulomonas shaoxiangyii</name>
    <dbReference type="NCBI Taxonomy" id="2566013"/>
    <lineage>
        <taxon>Bacteria</taxon>
        <taxon>Bacillati</taxon>
        <taxon>Actinomycetota</taxon>
        <taxon>Actinomycetes</taxon>
        <taxon>Micrococcales</taxon>
        <taxon>Cellulomonadaceae</taxon>
        <taxon>Cellulomonas</taxon>
    </lineage>
</organism>
<dbReference type="RefSeq" id="WP_135974173.1">
    <property type="nucleotide sequence ID" value="NZ_CP039291.1"/>
</dbReference>
<sequence length="162" mass="17241">MNPNRRSALLPVALLAAAAALAGCSETPPPAPRAEPGGEVTASAQADVFTLQIGDCLNYMQDEGSTEITSLPTVPCDEPHDSEIYAETTITEDQLPTVEEIAEAYCLEQFTTFIGKSFEESSLYYSYLVPTELSFEQGDDVVQCLVVQQEGGLTASLEGAGI</sequence>
<feature type="domain" description="Septum formation-related" evidence="2">
    <location>
        <begin position="54"/>
        <end position="149"/>
    </location>
</feature>
<evidence type="ECO:0000313" key="3">
    <source>
        <dbReference type="EMBL" id="QCB92570.1"/>
    </source>
</evidence>
<evidence type="ECO:0000256" key="1">
    <source>
        <dbReference type="SAM" id="SignalP"/>
    </source>
</evidence>
<keyword evidence="1" id="KW-0732">Signal</keyword>
<dbReference type="Pfam" id="PF13845">
    <property type="entry name" value="Septum_form"/>
    <property type="match status" value="1"/>
</dbReference>
<keyword evidence="4" id="KW-1185">Reference proteome</keyword>
<proteinExistence type="predicted"/>
<dbReference type="PROSITE" id="PS51257">
    <property type="entry name" value="PROKAR_LIPOPROTEIN"/>
    <property type="match status" value="1"/>
</dbReference>
<gene>
    <name evidence="3" type="ORF">E5225_02380</name>
</gene>
<feature type="signal peptide" evidence="1">
    <location>
        <begin position="1"/>
        <end position="22"/>
    </location>
</feature>
<dbReference type="OrthoDB" id="3628931at2"/>